<sequence>MEDACSVVELLQSMYYGEDEFRFRTDGDQELFEQLQAGTPCSKPASIVFEIRLPLAGEGTDRLTLVCSVAAHSDNYELSVASGANATWLSREAHEQLTASLANHTVDPDMDRASQLTEKIQHVLELAESVYQERQLQMEQQAEAAAAAKEPARFMREWIWFPMIYTREKRGHIIDWAPKYGITGFLCPGKPGCLCLEGSEKDVARFINDIKTVSWADIPASHRKMTTKWQERALGSSLDEHRKFPDMIEVTFDLHGAFGNHNDLDMLKRWMADKNCGDAFEHLFDTK</sequence>
<dbReference type="Gene3D" id="3.10.110.10">
    <property type="entry name" value="Ubiquitin Conjugating Enzyme"/>
    <property type="match status" value="1"/>
</dbReference>
<dbReference type="Pfam" id="PF06544">
    <property type="entry name" value="Prp3_C"/>
    <property type="match status" value="1"/>
</dbReference>
<dbReference type="InterPro" id="IPR016135">
    <property type="entry name" value="UBQ-conjugating_enzyme/RWD"/>
</dbReference>
<dbReference type="STRING" id="13706.A0A1X2HKL6"/>
<evidence type="ECO:0000313" key="3">
    <source>
        <dbReference type="Proteomes" id="UP000242180"/>
    </source>
</evidence>
<protein>
    <recommendedName>
        <fullName evidence="1">Small nuclear ribonucleoprotein Prp3 C-terminal domain-containing protein</fullName>
    </recommendedName>
</protein>
<dbReference type="PANTHER" id="PTHR15955">
    <property type="entry name" value="RWD DOMAIN CONTAINING PROTEIN 2"/>
    <property type="match status" value="1"/>
</dbReference>
<evidence type="ECO:0000313" key="2">
    <source>
        <dbReference type="EMBL" id="ORY99865.1"/>
    </source>
</evidence>
<name>A0A1X2HKL6_SYNRA</name>
<proteinExistence type="predicted"/>
<dbReference type="OMA" id="IDAYMSF"/>
<organism evidence="2 3">
    <name type="scientific">Syncephalastrum racemosum</name>
    <name type="common">Filamentous fungus</name>
    <dbReference type="NCBI Taxonomy" id="13706"/>
    <lineage>
        <taxon>Eukaryota</taxon>
        <taxon>Fungi</taxon>
        <taxon>Fungi incertae sedis</taxon>
        <taxon>Mucoromycota</taxon>
        <taxon>Mucoromycotina</taxon>
        <taxon>Mucoromycetes</taxon>
        <taxon>Mucorales</taxon>
        <taxon>Syncephalastraceae</taxon>
        <taxon>Syncephalastrum</taxon>
    </lineage>
</organism>
<dbReference type="EMBL" id="MCGN01000002">
    <property type="protein sequence ID" value="ORY99865.1"/>
    <property type="molecule type" value="Genomic_DNA"/>
</dbReference>
<dbReference type="OrthoDB" id="432412at2759"/>
<feature type="domain" description="Small nuclear ribonucleoprotein Prp3 C-terminal" evidence="1">
    <location>
        <begin position="158"/>
        <end position="231"/>
    </location>
</feature>
<dbReference type="SUPFAM" id="SSF54495">
    <property type="entry name" value="UBC-like"/>
    <property type="match status" value="1"/>
</dbReference>
<dbReference type="CDD" id="cd24163">
    <property type="entry name" value="RWDD2_C"/>
    <property type="match status" value="1"/>
</dbReference>
<evidence type="ECO:0000259" key="1">
    <source>
        <dbReference type="Pfam" id="PF06544"/>
    </source>
</evidence>
<dbReference type="PIRSF" id="PIRSF038021">
    <property type="entry name" value="UCP038021_RWDD2"/>
    <property type="match status" value="1"/>
</dbReference>
<comment type="caution">
    <text evidence="2">The sequence shown here is derived from an EMBL/GenBank/DDBJ whole genome shotgun (WGS) entry which is preliminary data.</text>
</comment>
<dbReference type="Proteomes" id="UP000242180">
    <property type="component" value="Unassembled WGS sequence"/>
</dbReference>
<accession>A0A1X2HKL6</accession>
<dbReference type="PANTHER" id="PTHR15955:SF10">
    <property type="entry name" value="DUF1115 DOMAIN PROTEIN (AFU_ORTHOLOGUE AFUA_5G14750)"/>
    <property type="match status" value="1"/>
</dbReference>
<reference evidence="2 3" key="1">
    <citation type="submission" date="2016-07" db="EMBL/GenBank/DDBJ databases">
        <title>Pervasive Adenine N6-methylation of Active Genes in Fungi.</title>
        <authorList>
            <consortium name="DOE Joint Genome Institute"/>
            <person name="Mondo S.J."/>
            <person name="Dannebaum R.O."/>
            <person name="Kuo R.C."/>
            <person name="Labutti K."/>
            <person name="Haridas S."/>
            <person name="Kuo A."/>
            <person name="Salamov A."/>
            <person name="Ahrendt S.R."/>
            <person name="Lipzen A."/>
            <person name="Sullivan W."/>
            <person name="Andreopoulos W.B."/>
            <person name="Clum A."/>
            <person name="Lindquist E."/>
            <person name="Daum C."/>
            <person name="Ramamoorthy G.K."/>
            <person name="Gryganskyi A."/>
            <person name="Culley D."/>
            <person name="Magnuson J.K."/>
            <person name="James T.Y."/>
            <person name="O'Malley M.A."/>
            <person name="Stajich J.E."/>
            <person name="Spatafora J.W."/>
            <person name="Visel A."/>
            <person name="Grigoriev I.V."/>
        </authorList>
    </citation>
    <scope>NUCLEOTIDE SEQUENCE [LARGE SCALE GENOMIC DNA]</scope>
    <source>
        <strain evidence="2 3">NRRL 2496</strain>
    </source>
</reference>
<dbReference type="InterPro" id="IPR059181">
    <property type="entry name" value="RWDD2A-B_C"/>
</dbReference>
<dbReference type="InterPro" id="IPR010541">
    <property type="entry name" value="Prp3_C"/>
</dbReference>
<dbReference type="InterPro" id="IPR017359">
    <property type="entry name" value="Phi-like"/>
</dbReference>
<dbReference type="InParanoid" id="A0A1X2HKL6"/>
<keyword evidence="3" id="KW-1185">Reference proteome</keyword>
<dbReference type="AlphaFoldDB" id="A0A1X2HKL6"/>
<gene>
    <name evidence="2" type="ORF">BCR43DRAFT_484418</name>
</gene>